<evidence type="ECO:0000313" key="4">
    <source>
        <dbReference type="EMBL" id="KAK9841428.1"/>
    </source>
</evidence>
<dbReference type="InterPro" id="IPR006840">
    <property type="entry name" value="ChaC"/>
</dbReference>
<dbReference type="Gene3D" id="3.10.490.10">
    <property type="entry name" value="Gamma-glutamyl cyclotransferase-like"/>
    <property type="match status" value="1"/>
</dbReference>
<evidence type="ECO:0000256" key="1">
    <source>
        <dbReference type="ARBA" id="ARBA00012344"/>
    </source>
</evidence>
<evidence type="ECO:0000313" key="5">
    <source>
        <dbReference type="Proteomes" id="UP001438707"/>
    </source>
</evidence>
<evidence type="ECO:0000256" key="2">
    <source>
        <dbReference type="ARBA" id="ARBA00023239"/>
    </source>
</evidence>
<dbReference type="CDD" id="cd06661">
    <property type="entry name" value="GGCT_like"/>
    <property type="match status" value="1"/>
</dbReference>
<keyword evidence="2" id="KW-0456">Lyase</keyword>
<dbReference type="EMBL" id="JALJOS010000003">
    <property type="protein sequence ID" value="KAK9841428.1"/>
    <property type="molecule type" value="Genomic_DNA"/>
</dbReference>
<comment type="caution">
    <text evidence="4">The sequence shown here is derived from an EMBL/GenBank/DDBJ whole genome shotgun (WGS) entry which is preliminary data.</text>
</comment>
<sequence>MVATDTENVWIFGFGSLIHKAGFEYAERLVGYIKGYRVVWHQGSTDHRGTPEAPGRVVTILPAEKDRRCWGAAYRLCGSREQQEKTLKYLEWREKQYDQRAKCAFFTTEDDAKPRVQRATVFIATSNMKTNPLYLGPAALEDIAQQISTACGPSGDNCDYVYALAESYLKMGLHDEELEALASRVQAKRAEAGHHDDRRAACSSRLHSQAEHEDGDANGTT</sequence>
<dbReference type="InterPro" id="IPR013024">
    <property type="entry name" value="GGCT-like"/>
</dbReference>
<gene>
    <name evidence="4" type="ORF">WJX74_005579</name>
</gene>
<dbReference type="GO" id="GO:0006751">
    <property type="term" value="P:glutathione catabolic process"/>
    <property type="evidence" value="ECO:0007669"/>
    <property type="project" value="InterPro"/>
</dbReference>
<dbReference type="AlphaFoldDB" id="A0AAW1S7I2"/>
<keyword evidence="5" id="KW-1185">Reference proteome</keyword>
<proteinExistence type="predicted"/>
<evidence type="ECO:0000256" key="3">
    <source>
        <dbReference type="SAM" id="MobiDB-lite"/>
    </source>
</evidence>
<reference evidence="4 5" key="1">
    <citation type="journal article" date="2024" name="Nat. Commun.">
        <title>Phylogenomics reveals the evolutionary origins of lichenization in chlorophyte algae.</title>
        <authorList>
            <person name="Puginier C."/>
            <person name="Libourel C."/>
            <person name="Otte J."/>
            <person name="Skaloud P."/>
            <person name="Haon M."/>
            <person name="Grisel S."/>
            <person name="Petersen M."/>
            <person name="Berrin J.G."/>
            <person name="Delaux P.M."/>
            <person name="Dal Grande F."/>
            <person name="Keller J."/>
        </authorList>
    </citation>
    <scope>NUCLEOTIDE SEQUENCE [LARGE SCALE GENOMIC DNA]</scope>
    <source>
        <strain evidence="4 5">SAG 2145</strain>
    </source>
</reference>
<protein>
    <recommendedName>
        <fullName evidence="1">glutathione-specific gamma-glutamylcyclotransferase</fullName>
        <ecNumber evidence="1">4.3.2.7</ecNumber>
    </recommendedName>
</protein>
<accession>A0AAW1S7I2</accession>
<dbReference type="Proteomes" id="UP001438707">
    <property type="component" value="Unassembled WGS sequence"/>
</dbReference>
<dbReference type="InterPro" id="IPR036568">
    <property type="entry name" value="GGCT-like_sf"/>
</dbReference>
<organism evidence="4 5">
    <name type="scientific">Apatococcus lobatus</name>
    <dbReference type="NCBI Taxonomy" id="904363"/>
    <lineage>
        <taxon>Eukaryota</taxon>
        <taxon>Viridiplantae</taxon>
        <taxon>Chlorophyta</taxon>
        <taxon>core chlorophytes</taxon>
        <taxon>Trebouxiophyceae</taxon>
        <taxon>Chlorellales</taxon>
        <taxon>Chlorellaceae</taxon>
        <taxon>Apatococcus</taxon>
    </lineage>
</organism>
<dbReference type="GO" id="GO:0005737">
    <property type="term" value="C:cytoplasm"/>
    <property type="evidence" value="ECO:0007669"/>
    <property type="project" value="TreeGrafter"/>
</dbReference>
<dbReference type="EC" id="4.3.2.7" evidence="1"/>
<dbReference type="SUPFAM" id="SSF110857">
    <property type="entry name" value="Gamma-glutamyl cyclotransferase-like"/>
    <property type="match status" value="1"/>
</dbReference>
<dbReference type="PANTHER" id="PTHR12192">
    <property type="entry name" value="CATION TRANSPORT PROTEIN CHAC-RELATED"/>
    <property type="match status" value="1"/>
</dbReference>
<feature type="compositionally biased region" description="Basic and acidic residues" evidence="3">
    <location>
        <begin position="189"/>
        <end position="200"/>
    </location>
</feature>
<name>A0AAW1S7I2_9CHLO</name>
<feature type="region of interest" description="Disordered" evidence="3">
    <location>
        <begin position="189"/>
        <end position="221"/>
    </location>
</feature>
<dbReference type="GO" id="GO:0061928">
    <property type="term" value="F:glutathione specific gamma-glutamylcyclotransferase activity"/>
    <property type="evidence" value="ECO:0007669"/>
    <property type="project" value="UniProtKB-EC"/>
</dbReference>
<dbReference type="Pfam" id="PF04752">
    <property type="entry name" value="ChaC"/>
    <property type="match status" value="1"/>
</dbReference>
<dbReference type="PANTHER" id="PTHR12192:SF2">
    <property type="entry name" value="GLUTATHIONE-SPECIFIC GAMMA-GLUTAMYLCYCLOTRANSFERASE 2"/>
    <property type="match status" value="1"/>
</dbReference>